<dbReference type="EMBL" id="SDEE01000599">
    <property type="protein sequence ID" value="RXW15105.1"/>
    <property type="molecule type" value="Genomic_DNA"/>
</dbReference>
<evidence type="ECO:0000313" key="2">
    <source>
        <dbReference type="EMBL" id="RXW15105.1"/>
    </source>
</evidence>
<dbReference type="Proteomes" id="UP000290288">
    <property type="component" value="Unassembled WGS sequence"/>
</dbReference>
<reference evidence="2 3" key="1">
    <citation type="submission" date="2019-01" db="EMBL/GenBank/DDBJ databases">
        <title>Draft genome sequence of Psathyrella aberdarensis IHI B618.</title>
        <authorList>
            <person name="Buettner E."/>
            <person name="Kellner H."/>
        </authorList>
    </citation>
    <scope>NUCLEOTIDE SEQUENCE [LARGE SCALE GENOMIC DNA]</scope>
    <source>
        <strain evidence="2 3">IHI B618</strain>
    </source>
</reference>
<feature type="domain" description="F-box" evidence="1">
    <location>
        <begin position="18"/>
        <end position="72"/>
    </location>
</feature>
<sequence length="456" mass="51699">MPASFVCSLSIMSPLSIELPAELLGEIFVFSLPEKASERLDPTNAPMALCQVCSYWRQAALSEARLWDTVFFPAGRDSLRFYKHQKFINAGGVQRWFDRTGPNHLLAFGEDASLDNHASHLQHLLPIVTRYARRLKHVSVALPRYRYLETFRRGFPYGIFDNLESVGISCPLEMTPAQLQAFLQFDTPFNTAPKLKHASLTLQYANPLKFVLPWAQLSSLEINYPDPSNSLTFGQWRALFEKCTSIQSAIFVFPIMERGGESLAALEHQALNHFRFLVNGNVWSNWEMLYNPVSFPNLRHVEFDYTDTGFISPPMLLKAVVRKALSNLQSLTFHSPAHEPHYIPSDVELIVEQLAEHHKALPSLTHITLPYRNFRLYDIALMLLPRPPTAGHPGLTASVRVVLNGGKEKYNRVLENLPEVASRYRLAGLTRAPSRDPGDADLWEDSDEELDAILFL</sequence>
<gene>
    <name evidence="2" type="ORF">EST38_g10751</name>
</gene>
<dbReference type="Pfam" id="PF12937">
    <property type="entry name" value="F-box-like"/>
    <property type="match status" value="1"/>
</dbReference>
<organism evidence="2 3">
    <name type="scientific">Candolleomyces aberdarensis</name>
    <dbReference type="NCBI Taxonomy" id="2316362"/>
    <lineage>
        <taxon>Eukaryota</taxon>
        <taxon>Fungi</taxon>
        <taxon>Dikarya</taxon>
        <taxon>Basidiomycota</taxon>
        <taxon>Agaricomycotina</taxon>
        <taxon>Agaricomycetes</taxon>
        <taxon>Agaricomycetidae</taxon>
        <taxon>Agaricales</taxon>
        <taxon>Agaricineae</taxon>
        <taxon>Psathyrellaceae</taxon>
        <taxon>Candolleomyces</taxon>
    </lineage>
</organism>
<dbReference type="OrthoDB" id="3004310at2759"/>
<name>A0A4Q2D9W7_9AGAR</name>
<accession>A0A4Q2D9W7</accession>
<dbReference type="STRING" id="2316362.A0A4Q2D9W7"/>
<evidence type="ECO:0000313" key="3">
    <source>
        <dbReference type="Proteomes" id="UP000290288"/>
    </source>
</evidence>
<proteinExistence type="predicted"/>
<evidence type="ECO:0000259" key="1">
    <source>
        <dbReference type="Pfam" id="PF12937"/>
    </source>
</evidence>
<dbReference type="AlphaFoldDB" id="A0A4Q2D9W7"/>
<protein>
    <recommendedName>
        <fullName evidence="1">F-box domain-containing protein</fullName>
    </recommendedName>
</protein>
<dbReference type="InterPro" id="IPR001810">
    <property type="entry name" value="F-box_dom"/>
</dbReference>
<keyword evidence="3" id="KW-1185">Reference proteome</keyword>
<comment type="caution">
    <text evidence="2">The sequence shown here is derived from an EMBL/GenBank/DDBJ whole genome shotgun (WGS) entry which is preliminary data.</text>
</comment>